<keyword evidence="4" id="KW-1003">Cell membrane</keyword>
<feature type="domain" description="Histidine kinase" evidence="11">
    <location>
        <begin position="128"/>
        <end position="334"/>
    </location>
</feature>
<sequence>MKLYDFLKEKIVYIISMSVVTLLTFLIIWALNPVGGPTLALLIVVLEIIGTVLPLTFEYINKKGFYQNLILIFNSLDRKNLIAEMIIPPTFKEGIILYDIIKGSNKAMLEEINKYKFIQEEYREYMELWVHEIKTPIASSKLIAQNNKSKAMDSVCEDLEKIEAFVEQVLFYSRSNTVEKDYLIKEVNLEKLCFNVLKKSSKIFIHNKVGVEVENLDMTVFTDAKWFSFILNQILINSVKYSNKSNARIKVSAEKMENSIMLSIEDNGIGIEKSQLSRIFDKGFTGTNGRKNERSTGMGLYICKKLCGKLGLSIKAYSEYGEGTTISIIFPKSAMMDIR</sequence>
<comment type="catalytic activity">
    <reaction evidence="1">
        <text>ATP + protein L-histidine = ADP + protein N-phospho-L-histidine.</text>
        <dbReference type="EC" id="2.7.13.3"/>
    </reaction>
</comment>
<name>A0ABS6EDG4_9CLOT</name>
<dbReference type="Pfam" id="PF02518">
    <property type="entry name" value="HATPase_c"/>
    <property type="match status" value="1"/>
</dbReference>
<evidence type="ECO:0000256" key="1">
    <source>
        <dbReference type="ARBA" id="ARBA00000085"/>
    </source>
</evidence>
<evidence type="ECO:0000256" key="10">
    <source>
        <dbReference type="SAM" id="Phobius"/>
    </source>
</evidence>
<dbReference type="InterPro" id="IPR005467">
    <property type="entry name" value="His_kinase_dom"/>
</dbReference>
<evidence type="ECO:0000256" key="2">
    <source>
        <dbReference type="ARBA" id="ARBA00004651"/>
    </source>
</evidence>
<accession>A0ABS6EDG4</accession>
<evidence type="ECO:0000256" key="7">
    <source>
        <dbReference type="ARBA" id="ARBA00022777"/>
    </source>
</evidence>
<gene>
    <name evidence="12" type="ORF">KQI86_02830</name>
</gene>
<dbReference type="GO" id="GO:0016301">
    <property type="term" value="F:kinase activity"/>
    <property type="evidence" value="ECO:0007669"/>
    <property type="project" value="UniProtKB-KW"/>
</dbReference>
<keyword evidence="9 10" id="KW-0472">Membrane</keyword>
<keyword evidence="6 10" id="KW-0812">Transmembrane</keyword>
<dbReference type="RefSeq" id="WP_216437642.1">
    <property type="nucleotide sequence ID" value="NZ_JAHLQF010000001.1"/>
</dbReference>
<protein>
    <recommendedName>
        <fullName evidence="3">histidine kinase</fullName>
        <ecNumber evidence="3">2.7.13.3</ecNumber>
    </recommendedName>
</protein>
<feature type="transmembrane region" description="Helical" evidence="10">
    <location>
        <begin position="37"/>
        <end position="57"/>
    </location>
</feature>
<evidence type="ECO:0000256" key="8">
    <source>
        <dbReference type="ARBA" id="ARBA00022989"/>
    </source>
</evidence>
<dbReference type="PANTHER" id="PTHR45453">
    <property type="entry name" value="PHOSPHATE REGULON SENSOR PROTEIN PHOR"/>
    <property type="match status" value="1"/>
</dbReference>
<dbReference type="InterPro" id="IPR003594">
    <property type="entry name" value="HATPase_dom"/>
</dbReference>
<keyword evidence="13" id="KW-1185">Reference proteome</keyword>
<comment type="caution">
    <text evidence="12">The sequence shown here is derived from an EMBL/GenBank/DDBJ whole genome shotgun (WGS) entry which is preliminary data.</text>
</comment>
<feature type="transmembrane region" description="Helical" evidence="10">
    <location>
        <begin position="12"/>
        <end position="31"/>
    </location>
</feature>
<keyword evidence="7 12" id="KW-0418">Kinase</keyword>
<reference evidence="12 13" key="1">
    <citation type="submission" date="2021-06" db="EMBL/GenBank/DDBJ databases">
        <authorList>
            <person name="Sun Q."/>
            <person name="Li D."/>
        </authorList>
    </citation>
    <scope>NUCLEOTIDE SEQUENCE [LARGE SCALE GENOMIC DNA]</scope>
    <source>
        <strain evidence="12 13">MSJ-11</strain>
    </source>
</reference>
<keyword evidence="5" id="KW-0808">Transferase</keyword>
<proteinExistence type="predicted"/>
<dbReference type="PROSITE" id="PS50109">
    <property type="entry name" value="HIS_KIN"/>
    <property type="match status" value="1"/>
</dbReference>
<comment type="subcellular location">
    <subcellularLocation>
        <location evidence="2">Cell membrane</location>
        <topology evidence="2">Multi-pass membrane protein</topology>
    </subcellularLocation>
</comment>
<organism evidence="12 13">
    <name type="scientific">Clostridium mobile</name>
    <dbReference type="NCBI Taxonomy" id="2841512"/>
    <lineage>
        <taxon>Bacteria</taxon>
        <taxon>Bacillati</taxon>
        <taxon>Bacillota</taxon>
        <taxon>Clostridia</taxon>
        <taxon>Eubacteriales</taxon>
        <taxon>Clostridiaceae</taxon>
        <taxon>Clostridium</taxon>
    </lineage>
</organism>
<dbReference type="PANTHER" id="PTHR45453:SF2">
    <property type="entry name" value="HISTIDINE KINASE"/>
    <property type="match status" value="1"/>
</dbReference>
<dbReference type="Proteomes" id="UP000726170">
    <property type="component" value="Unassembled WGS sequence"/>
</dbReference>
<dbReference type="EMBL" id="JAHLQF010000001">
    <property type="protein sequence ID" value="MBU5483246.1"/>
    <property type="molecule type" value="Genomic_DNA"/>
</dbReference>
<dbReference type="SMART" id="SM00387">
    <property type="entry name" value="HATPase_c"/>
    <property type="match status" value="1"/>
</dbReference>
<dbReference type="InterPro" id="IPR050351">
    <property type="entry name" value="BphY/WalK/GraS-like"/>
</dbReference>
<evidence type="ECO:0000256" key="9">
    <source>
        <dbReference type="ARBA" id="ARBA00023136"/>
    </source>
</evidence>
<dbReference type="EC" id="2.7.13.3" evidence="3"/>
<keyword evidence="8 10" id="KW-1133">Transmembrane helix</keyword>
<evidence type="ECO:0000259" key="11">
    <source>
        <dbReference type="PROSITE" id="PS50109"/>
    </source>
</evidence>
<evidence type="ECO:0000256" key="4">
    <source>
        <dbReference type="ARBA" id="ARBA00022475"/>
    </source>
</evidence>
<evidence type="ECO:0000313" key="13">
    <source>
        <dbReference type="Proteomes" id="UP000726170"/>
    </source>
</evidence>
<evidence type="ECO:0000256" key="3">
    <source>
        <dbReference type="ARBA" id="ARBA00012438"/>
    </source>
</evidence>
<evidence type="ECO:0000256" key="6">
    <source>
        <dbReference type="ARBA" id="ARBA00022692"/>
    </source>
</evidence>
<evidence type="ECO:0000256" key="5">
    <source>
        <dbReference type="ARBA" id="ARBA00022679"/>
    </source>
</evidence>
<evidence type="ECO:0000313" key="12">
    <source>
        <dbReference type="EMBL" id="MBU5483246.1"/>
    </source>
</evidence>